<dbReference type="InterPro" id="IPR032675">
    <property type="entry name" value="LRR_dom_sf"/>
</dbReference>
<keyword evidence="1" id="KW-0433">Leucine-rich repeat</keyword>
<dbReference type="AlphaFoldDB" id="A0A8H7R375"/>
<dbReference type="SUPFAM" id="SSF52058">
    <property type="entry name" value="L domain-like"/>
    <property type="match status" value="1"/>
</dbReference>
<dbReference type="InterPro" id="IPR003591">
    <property type="entry name" value="Leu-rich_rpt_typical-subtyp"/>
</dbReference>
<organism evidence="4 5">
    <name type="scientific">Mucor plumbeus</name>
    <dbReference type="NCBI Taxonomy" id="97098"/>
    <lineage>
        <taxon>Eukaryota</taxon>
        <taxon>Fungi</taxon>
        <taxon>Fungi incertae sedis</taxon>
        <taxon>Mucoromycota</taxon>
        <taxon>Mucoromycotina</taxon>
        <taxon>Mucoromycetes</taxon>
        <taxon>Mucorales</taxon>
        <taxon>Mucorineae</taxon>
        <taxon>Mucoraceae</taxon>
        <taxon>Mucor</taxon>
    </lineage>
</organism>
<gene>
    <name evidence="4" type="ORF">INT46_004288</name>
</gene>
<dbReference type="Gene3D" id="3.80.10.10">
    <property type="entry name" value="Ribonuclease Inhibitor"/>
    <property type="match status" value="1"/>
</dbReference>
<comment type="caution">
    <text evidence="4">The sequence shown here is derived from an EMBL/GenBank/DDBJ whole genome shotgun (WGS) entry which is preliminary data.</text>
</comment>
<feature type="domain" description="Disease resistance R13L4/SHOC-2-like LRR" evidence="3">
    <location>
        <begin position="145"/>
        <end position="227"/>
    </location>
</feature>
<keyword evidence="2" id="KW-0677">Repeat</keyword>
<dbReference type="Pfam" id="PF00560">
    <property type="entry name" value="LRR_1"/>
    <property type="match status" value="1"/>
</dbReference>
<accession>A0A8H7R375</accession>
<protein>
    <recommendedName>
        <fullName evidence="3">Disease resistance R13L4/SHOC-2-like LRR domain-containing protein</fullName>
    </recommendedName>
</protein>
<dbReference type="GO" id="GO:0005737">
    <property type="term" value="C:cytoplasm"/>
    <property type="evidence" value="ECO:0007669"/>
    <property type="project" value="TreeGrafter"/>
</dbReference>
<keyword evidence="5" id="KW-1185">Reference proteome</keyword>
<dbReference type="Pfam" id="PF23598">
    <property type="entry name" value="LRR_14"/>
    <property type="match status" value="1"/>
</dbReference>
<evidence type="ECO:0000256" key="1">
    <source>
        <dbReference type="ARBA" id="ARBA00022614"/>
    </source>
</evidence>
<reference evidence="4" key="1">
    <citation type="submission" date="2020-12" db="EMBL/GenBank/DDBJ databases">
        <title>Metabolic potential, ecology and presence of endohyphal bacteria is reflected in genomic diversity of Mucoromycotina.</title>
        <authorList>
            <person name="Muszewska A."/>
            <person name="Okrasinska A."/>
            <person name="Steczkiewicz K."/>
            <person name="Drgas O."/>
            <person name="Orlowska M."/>
            <person name="Perlinska-Lenart U."/>
            <person name="Aleksandrzak-Piekarczyk T."/>
            <person name="Szatraj K."/>
            <person name="Zielenkiewicz U."/>
            <person name="Pilsyk S."/>
            <person name="Malc E."/>
            <person name="Mieczkowski P."/>
            <person name="Kruszewska J.S."/>
            <person name="Biernat P."/>
            <person name="Pawlowska J."/>
        </authorList>
    </citation>
    <scope>NUCLEOTIDE SEQUENCE</scope>
    <source>
        <strain evidence="4">CBS 226.32</strain>
    </source>
</reference>
<proteinExistence type="predicted"/>
<dbReference type="PRINTS" id="PR00019">
    <property type="entry name" value="LEURICHRPT"/>
</dbReference>
<dbReference type="PROSITE" id="PS51450">
    <property type="entry name" value="LRR"/>
    <property type="match status" value="4"/>
</dbReference>
<dbReference type="InterPro" id="IPR050216">
    <property type="entry name" value="LRR_domain-containing"/>
</dbReference>
<dbReference type="InterPro" id="IPR001611">
    <property type="entry name" value="Leu-rich_rpt"/>
</dbReference>
<dbReference type="EMBL" id="JAEPRC010000222">
    <property type="protein sequence ID" value="KAG2203654.1"/>
    <property type="molecule type" value="Genomic_DNA"/>
</dbReference>
<dbReference type="PANTHER" id="PTHR48051">
    <property type="match status" value="1"/>
</dbReference>
<dbReference type="Proteomes" id="UP000650833">
    <property type="component" value="Unassembled WGS sequence"/>
</dbReference>
<name>A0A8H7R375_9FUNG</name>
<dbReference type="OrthoDB" id="660555at2759"/>
<evidence type="ECO:0000259" key="3">
    <source>
        <dbReference type="Pfam" id="PF23598"/>
    </source>
</evidence>
<dbReference type="SMART" id="SM00364">
    <property type="entry name" value="LRR_BAC"/>
    <property type="match status" value="5"/>
</dbReference>
<dbReference type="InterPro" id="IPR055414">
    <property type="entry name" value="LRR_R13L4/SHOC2-like"/>
</dbReference>
<sequence>MGQAISHRNKKKFGSTIFGYTTTSAPSIYIKKIDNIQPEDNVLFKPFLYGLESTGSSNSIPSITENQGRADSGFLLSGKDSQLWKDLMYVDQTYYPDVQQNSINEFEIEDLLVGDTLTFEDISSISQNMQEIDLTKRGFGFISPNIGLLLTIRKLDLSHNQLKELPEAIGHLQQLENLSISHNQITFIPDTVCHLDNLTDLNLSHNQLEHITPFISHLKSLQTLQLGHNQLQELTVSIESLCNLTLLDLSYNPISILPAEITQLPFLRRLRLDGCSFKNSLDQPFELVHNPPSLLETCARYIIKNEHHILSSALKKEKRNLDKLIAVNNLRAFITEPLYHYLSTFNSCSHCHKPYFESFVTRGRWIERNDVWVPLEYRLCSAHWSDESDRVYAMFSSPQSSSFPTLNGSRTVVTTSFIKSKPELPILQTPTGKKSSSSVSIAATAAAVATPLSATRRSCFNNQRRSSSINTPVNAPVISLTTAQLQINEEEPSIISDATTSSSATPSSAVKRWRFKVRNNSSLFLKNHRLY</sequence>
<evidence type="ECO:0000313" key="4">
    <source>
        <dbReference type="EMBL" id="KAG2203654.1"/>
    </source>
</evidence>
<dbReference type="PANTHER" id="PTHR48051:SF1">
    <property type="entry name" value="RAS SUPPRESSOR PROTEIN 1"/>
    <property type="match status" value="1"/>
</dbReference>
<evidence type="ECO:0000256" key="2">
    <source>
        <dbReference type="ARBA" id="ARBA00022737"/>
    </source>
</evidence>
<dbReference type="SMART" id="SM00369">
    <property type="entry name" value="LRR_TYP"/>
    <property type="match status" value="5"/>
</dbReference>
<evidence type="ECO:0000313" key="5">
    <source>
        <dbReference type="Proteomes" id="UP000650833"/>
    </source>
</evidence>